<comment type="caution">
    <text evidence="9">The sequence shown here is derived from an EMBL/GenBank/DDBJ whole genome shotgun (WGS) entry which is preliminary data.</text>
</comment>
<dbReference type="EMBL" id="JBBPFD010000002">
    <property type="protein sequence ID" value="KAK7938647.1"/>
    <property type="molecule type" value="Genomic_DNA"/>
</dbReference>
<feature type="coiled-coil region" evidence="5">
    <location>
        <begin position="1103"/>
        <end position="1130"/>
    </location>
</feature>
<feature type="region of interest" description="Disordered" evidence="6">
    <location>
        <begin position="1282"/>
        <end position="1335"/>
    </location>
</feature>
<dbReference type="InterPro" id="IPR043136">
    <property type="entry name" value="B30.2/SPRY_sf"/>
</dbReference>
<evidence type="ECO:0000256" key="6">
    <source>
        <dbReference type="SAM" id="MobiDB-lite"/>
    </source>
</evidence>
<dbReference type="SMART" id="SM00589">
    <property type="entry name" value="PRY"/>
    <property type="match status" value="2"/>
</dbReference>
<dbReference type="CDD" id="cd19769">
    <property type="entry name" value="Bbox2_TRIM16-like"/>
    <property type="match status" value="2"/>
</dbReference>
<dbReference type="PROSITE" id="PS00518">
    <property type="entry name" value="ZF_RING_1"/>
    <property type="match status" value="2"/>
</dbReference>
<dbReference type="Gene3D" id="2.60.120.920">
    <property type="match status" value="2"/>
</dbReference>
<dbReference type="InterPro" id="IPR000315">
    <property type="entry name" value="Znf_B-box"/>
</dbReference>
<dbReference type="InterPro" id="IPR013083">
    <property type="entry name" value="Znf_RING/FYVE/PHD"/>
</dbReference>
<dbReference type="SUPFAM" id="SSF57845">
    <property type="entry name" value="B-box zinc-binding domain"/>
    <property type="match status" value="2"/>
</dbReference>
<dbReference type="Pfam" id="PF13765">
    <property type="entry name" value="PRY"/>
    <property type="match status" value="2"/>
</dbReference>
<evidence type="ECO:0000256" key="1">
    <source>
        <dbReference type="ARBA" id="ARBA00022723"/>
    </source>
</evidence>
<evidence type="ECO:0000313" key="9">
    <source>
        <dbReference type="EMBL" id="KAK7938647.1"/>
    </source>
</evidence>
<feature type="domain" description="RING-type" evidence="7">
    <location>
        <begin position="849"/>
        <end position="892"/>
    </location>
</feature>
<keyword evidence="10" id="KW-1185">Reference proteome</keyword>
<dbReference type="SUPFAM" id="SSF49899">
    <property type="entry name" value="Concanavalin A-like lectins/glucanases"/>
    <property type="match status" value="2"/>
</dbReference>
<dbReference type="GO" id="GO:0008270">
    <property type="term" value="F:zinc ion binding"/>
    <property type="evidence" value="ECO:0007669"/>
    <property type="project" value="UniProtKB-KW"/>
</dbReference>
<feature type="domain" description="B box-type" evidence="8">
    <location>
        <begin position="983"/>
        <end position="1023"/>
    </location>
</feature>
<evidence type="ECO:0000256" key="5">
    <source>
        <dbReference type="SAM" id="Coils"/>
    </source>
</evidence>
<dbReference type="Pfam" id="PF25600">
    <property type="entry name" value="TRIM_CC"/>
    <property type="match status" value="2"/>
</dbReference>
<dbReference type="Gene3D" id="3.30.160.60">
    <property type="entry name" value="Classic Zinc Finger"/>
    <property type="match status" value="2"/>
</dbReference>
<feature type="coiled-coil region" evidence="5">
    <location>
        <begin position="289"/>
        <end position="316"/>
    </location>
</feature>
<keyword evidence="3" id="KW-0862">Zinc</keyword>
<dbReference type="Gene3D" id="4.10.830.40">
    <property type="match status" value="2"/>
</dbReference>
<evidence type="ECO:0000259" key="7">
    <source>
        <dbReference type="PROSITE" id="PS50089"/>
    </source>
</evidence>
<dbReference type="CDD" id="cd19802">
    <property type="entry name" value="Bbox1_TRIM8-like"/>
    <property type="match status" value="2"/>
</dbReference>
<dbReference type="PANTHER" id="PTHR25465:SF5">
    <property type="entry name" value="E3 UBIQUITIN_ISG15 LIGASE TRIM25-RELATED"/>
    <property type="match status" value="1"/>
</dbReference>
<feature type="coiled-coil region" evidence="5">
    <location>
        <begin position="1038"/>
        <end position="1072"/>
    </location>
</feature>
<evidence type="ECO:0000313" key="10">
    <source>
        <dbReference type="Proteomes" id="UP001460270"/>
    </source>
</evidence>
<evidence type="ECO:0000259" key="8">
    <source>
        <dbReference type="PROSITE" id="PS50119"/>
    </source>
</evidence>
<gene>
    <name evidence="9" type="ORF">WMY93_001973</name>
</gene>
<dbReference type="PANTHER" id="PTHR25465">
    <property type="entry name" value="B-BOX DOMAIN CONTAINING"/>
    <property type="match status" value="1"/>
</dbReference>
<sequence length="1375" mass="156216">MWCVEQRRICDVSFTAHARGSLSVVSQKRGRKSELKWRPRDGEMAHKALDHEALSCPVCLDLLKDPVTIPCGHSYCRKCIQQHWDQEEQKQLYSCPECRQSFSPRPVLIKHIMLAGPQDVSCDVCTGRKLKAVQSCLQCVASYCESHLQPHYDAAVLQKHQLVAPSHKLQENICSQHHKVMDIFCRSDQQSICYLCSMEQHKGHDTVTSASERAQRQAELPARRALLLQSLQDKETDLKRLQQEAQDISRSAQTAVQRSRDSFREMALLLDKRRSEVEQQIRSQETTQLSRVQELQDRLQQDVTELKRSISELDTLGLTPDHNQFLQLYASLSTDTQSTEPARIHTGPRSHFEEVTRAVSALRDKLQLTLSPDQVLLSPAEPKTRDDFLQYSTQITLDPNTAHTRMSLSDGNRRVTVMREEQKYPDHPDRFSYWHQVLSRESLTGRSYWEMELNVNYTCTAGVRPRSHALRGHCEESLWTNLKKLCAELSQTVHTRGAYSPRLPVPGLTRTRGAYSPGLPVPGLTRTRGAYCPDCLYLDSSVYGEYTAPDCLYRDSRVYGEYTAPDCLYLDSRVYGEYTAPDCLYLHSRVYGEYTAPDCLYRDSRVYGEYTAPDCLYRDSRVYGEYTAPDCLYRTHAYTGSIRPRTACTGTHAFTGAYGPRLPVAGLTRTRGAYGPGLPVAGLTRTRGAYGPGLPVAGLTRTRGAYGPGLPVPGLTRTWEHTAPDCLYRDSRVHGEHTARTACTGTRVHGEYTARIACYGGSRVHGKHTAHDCLYRDSRTRGVYGPGTACTRTHAYMGSIRTRHCLYQDSRVHGEHTVPRLRCMCAQKQWKVLQGEMACKALDDEALSCPMCLDLLKDPVAIPCGHSYCRKCIQQHWDQEEQKQLYSCPECRQSFRPRPVLIKNIMLAGLVAQMKKTRLTPPPDYPCYAGPQDVSCDVCTGRKLKAVQSCLQCVASYCESHLQPHYDAAAFKKHQLVAPSHKLQENVCSQHDELKKMFCRSDQQSICYLCSMEQHKGHDTVTSASERAQRQAELPARRALLLQRIKDKETDLKRLQQEAQDISRSAQTAVQRSRDSFREMALLLDKRRSEVEQQIRSQETTQLSRVQELQDRLQQDVTELKRSISELDTLALTPDHNQFLQLYASLSTDTQSTEPARIHTGPRTDFEEVTRAVSALRDKLQLTPRSDQAALSDKLQLTLSPDQVLLSPAEPKTRDDFLQYSTQITLDPNTAHSNLSLSDGNRRATFTKKKQKYPDHPDRFSVYGQVLSRETLTDLPHLEDNQETSQLQEEDDAPLSSPGHAAYPEPEHDIHPESPSRLTQSTRQRRPNTFYPTRLRVQPSPYPFMDYPFLYPTPLYPSPLTPNPYLPVLYATPCY</sequence>
<dbReference type="InterPro" id="IPR017907">
    <property type="entry name" value="Znf_RING_CS"/>
</dbReference>
<accession>A0AAW0Q267</accession>
<dbReference type="InterPro" id="IPR058030">
    <property type="entry name" value="TRIM8/14/16/25/29/45/65_CC"/>
</dbReference>
<name>A0AAW0Q267_9GOBI</name>
<dbReference type="PROSITE" id="PS50119">
    <property type="entry name" value="ZF_BBOX"/>
    <property type="match status" value="2"/>
</dbReference>
<dbReference type="SMART" id="SM00184">
    <property type="entry name" value="RING"/>
    <property type="match status" value="2"/>
</dbReference>
<keyword evidence="5" id="KW-0175">Coiled coil</keyword>
<dbReference type="InterPro" id="IPR051051">
    <property type="entry name" value="E3_ubiq-ligase_TRIM/RNF"/>
</dbReference>
<dbReference type="SMART" id="SM00336">
    <property type="entry name" value="BBOX"/>
    <property type="match status" value="2"/>
</dbReference>
<evidence type="ECO:0000256" key="4">
    <source>
        <dbReference type="PROSITE-ProRule" id="PRU00024"/>
    </source>
</evidence>
<feature type="compositionally biased region" description="Basic and acidic residues" evidence="6">
    <location>
        <begin position="1305"/>
        <end position="1314"/>
    </location>
</feature>
<keyword evidence="1" id="KW-0479">Metal-binding</keyword>
<dbReference type="PROSITE" id="PS50089">
    <property type="entry name" value="ZF_RING_2"/>
    <property type="match status" value="2"/>
</dbReference>
<dbReference type="Pfam" id="PF15227">
    <property type="entry name" value="zf-C3HC4_4"/>
    <property type="match status" value="2"/>
</dbReference>
<dbReference type="InterPro" id="IPR006574">
    <property type="entry name" value="PRY"/>
</dbReference>
<keyword evidence="2 4" id="KW-0863">Zinc-finger</keyword>
<feature type="domain" description="B box-type" evidence="8">
    <location>
        <begin position="169"/>
        <end position="209"/>
    </location>
</feature>
<dbReference type="Pfam" id="PF00643">
    <property type="entry name" value="zf-B_box"/>
    <property type="match status" value="2"/>
</dbReference>
<protein>
    <recommendedName>
        <fullName evidence="11">Tripartite motif-containing protein 16-like</fullName>
    </recommendedName>
</protein>
<evidence type="ECO:0008006" key="11">
    <source>
        <dbReference type="Google" id="ProtNLM"/>
    </source>
</evidence>
<feature type="domain" description="RING-type" evidence="7">
    <location>
        <begin position="56"/>
        <end position="99"/>
    </location>
</feature>
<dbReference type="SUPFAM" id="SSF57850">
    <property type="entry name" value="RING/U-box"/>
    <property type="match status" value="2"/>
</dbReference>
<organism evidence="9 10">
    <name type="scientific">Mugilogobius chulae</name>
    <name type="common">yellowstripe goby</name>
    <dbReference type="NCBI Taxonomy" id="88201"/>
    <lineage>
        <taxon>Eukaryota</taxon>
        <taxon>Metazoa</taxon>
        <taxon>Chordata</taxon>
        <taxon>Craniata</taxon>
        <taxon>Vertebrata</taxon>
        <taxon>Euteleostomi</taxon>
        <taxon>Actinopterygii</taxon>
        <taxon>Neopterygii</taxon>
        <taxon>Teleostei</taxon>
        <taxon>Neoteleostei</taxon>
        <taxon>Acanthomorphata</taxon>
        <taxon>Gobiaria</taxon>
        <taxon>Gobiiformes</taxon>
        <taxon>Gobioidei</taxon>
        <taxon>Gobiidae</taxon>
        <taxon>Gobionellinae</taxon>
        <taxon>Mugilogobius</taxon>
    </lineage>
</organism>
<reference evidence="10" key="1">
    <citation type="submission" date="2024-04" db="EMBL/GenBank/DDBJ databases">
        <title>Salinicola lusitanus LLJ914,a marine bacterium isolated from the Okinawa Trough.</title>
        <authorList>
            <person name="Li J."/>
        </authorList>
    </citation>
    <scope>NUCLEOTIDE SEQUENCE [LARGE SCALE GENOMIC DNA]</scope>
</reference>
<dbReference type="Gene3D" id="3.30.40.10">
    <property type="entry name" value="Zinc/RING finger domain, C3HC4 (zinc finger)"/>
    <property type="match status" value="2"/>
</dbReference>
<dbReference type="InterPro" id="IPR013320">
    <property type="entry name" value="ConA-like_dom_sf"/>
</dbReference>
<proteinExistence type="predicted"/>
<dbReference type="Proteomes" id="UP001460270">
    <property type="component" value="Unassembled WGS sequence"/>
</dbReference>
<evidence type="ECO:0000256" key="2">
    <source>
        <dbReference type="ARBA" id="ARBA00022771"/>
    </source>
</evidence>
<dbReference type="InterPro" id="IPR001841">
    <property type="entry name" value="Znf_RING"/>
</dbReference>
<feature type="coiled-coil region" evidence="5">
    <location>
        <begin position="224"/>
        <end position="258"/>
    </location>
</feature>
<evidence type="ECO:0000256" key="3">
    <source>
        <dbReference type="ARBA" id="ARBA00022833"/>
    </source>
</evidence>